<feature type="domain" description="Adenosine deaminase" evidence="6">
    <location>
        <begin position="14"/>
        <end position="332"/>
    </location>
</feature>
<evidence type="ECO:0000256" key="4">
    <source>
        <dbReference type="ARBA" id="ARBA00022801"/>
    </source>
</evidence>
<evidence type="ECO:0000256" key="3">
    <source>
        <dbReference type="ARBA" id="ARBA00022723"/>
    </source>
</evidence>
<dbReference type="RefSeq" id="WP_254572488.1">
    <property type="nucleotide sequence ID" value="NZ_CP098502.1"/>
</dbReference>
<sequence length="339" mass="35963">MPEQHPAVPVPAVPKAELHVHLEGTARPELIRRLARRNGVAIPDGLLAGEDTFRWTDFLDFLRTYDLAASVIRTAEDYRDVVYEYLVACAADDVRYVELIASPDHARAVGLTEAEHRAGLFQGIDEARAATGIEGRILVSIVRNFGVEAAERVAAEAAAMPHEYVVGFNMAGDEAGYPAGDFTRAFAIAHDAGLGCTCHAGEHAGPESVRAALALPGVVRLSHGVRAIEDPALVAELAERKIVLEVCPTSNVALGVYPSYADHPLPALMAAGVPVTLASDDPPYFGATIGEEYGLAQAHFGLDDAALAGITRTALDAAFLDTPARDALVNGLHGRPNRL</sequence>
<dbReference type="Pfam" id="PF00962">
    <property type="entry name" value="A_deaminase"/>
    <property type="match status" value="1"/>
</dbReference>
<evidence type="ECO:0000256" key="1">
    <source>
        <dbReference type="ARBA" id="ARBA00001947"/>
    </source>
</evidence>
<organism evidence="7 8">
    <name type="scientific">Paraconexibacter antarcticus</name>
    <dbReference type="NCBI Taxonomy" id="2949664"/>
    <lineage>
        <taxon>Bacteria</taxon>
        <taxon>Bacillati</taxon>
        <taxon>Actinomycetota</taxon>
        <taxon>Thermoleophilia</taxon>
        <taxon>Solirubrobacterales</taxon>
        <taxon>Paraconexibacteraceae</taxon>
        <taxon>Paraconexibacter</taxon>
    </lineage>
</organism>
<name>A0ABY5DUY1_9ACTN</name>
<keyword evidence="3" id="KW-0479">Metal-binding</keyword>
<keyword evidence="4 7" id="KW-0378">Hydrolase</keyword>
<dbReference type="Proteomes" id="UP001056035">
    <property type="component" value="Chromosome"/>
</dbReference>
<evidence type="ECO:0000313" key="7">
    <source>
        <dbReference type="EMBL" id="UTI65810.1"/>
    </source>
</evidence>
<dbReference type="InterPro" id="IPR001365">
    <property type="entry name" value="A_deaminase_dom"/>
</dbReference>
<keyword evidence="5" id="KW-0862">Zinc</keyword>
<gene>
    <name evidence="7" type="primary">add</name>
    <name evidence="7" type="ORF">NBH00_06230</name>
</gene>
<dbReference type="EC" id="3.5.4.4" evidence="7"/>
<dbReference type="Gene3D" id="3.20.20.140">
    <property type="entry name" value="Metal-dependent hydrolases"/>
    <property type="match status" value="1"/>
</dbReference>
<dbReference type="EMBL" id="CP098502">
    <property type="protein sequence ID" value="UTI65810.1"/>
    <property type="molecule type" value="Genomic_DNA"/>
</dbReference>
<dbReference type="PANTHER" id="PTHR43114">
    <property type="entry name" value="ADENINE DEAMINASE"/>
    <property type="match status" value="1"/>
</dbReference>
<accession>A0ABY5DUY1</accession>
<dbReference type="PANTHER" id="PTHR43114:SF6">
    <property type="entry name" value="ADENINE DEAMINASE"/>
    <property type="match status" value="1"/>
</dbReference>
<dbReference type="InterPro" id="IPR032466">
    <property type="entry name" value="Metal_Hydrolase"/>
</dbReference>
<keyword evidence="8" id="KW-1185">Reference proteome</keyword>
<evidence type="ECO:0000256" key="5">
    <source>
        <dbReference type="ARBA" id="ARBA00022833"/>
    </source>
</evidence>
<comment type="similarity">
    <text evidence="2">Belongs to the metallo-dependent hydrolases superfamily. Adenosine and AMP deaminases family.</text>
</comment>
<dbReference type="GO" id="GO:0016787">
    <property type="term" value="F:hydrolase activity"/>
    <property type="evidence" value="ECO:0007669"/>
    <property type="project" value="UniProtKB-KW"/>
</dbReference>
<dbReference type="SUPFAM" id="SSF51556">
    <property type="entry name" value="Metallo-dependent hydrolases"/>
    <property type="match status" value="1"/>
</dbReference>
<evidence type="ECO:0000256" key="2">
    <source>
        <dbReference type="ARBA" id="ARBA00006676"/>
    </source>
</evidence>
<dbReference type="InterPro" id="IPR006330">
    <property type="entry name" value="Ado/ade_deaminase"/>
</dbReference>
<comment type="cofactor">
    <cofactor evidence="1">
        <name>Zn(2+)</name>
        <dbReference type="ChEBI" id="CHEBI:29105"/>
    </cofactor>
</comment>
<evidence type="ECO:0000313" key="8">
    <source>
        <dbReference type="Proteomes" id="UP001056035"/>
    </source>
</evidence>
<proteinExistence type="inferred from homology"/>
<protein>
    <submittedName>
        <fullName evidence="7">Adenosine deaminase</fullName>
        <ecNumber evidence="7">3.5.4.4</ecNumber>
    </submittedName>
</protein>
<evidence type="ECO:0000259" key="6">
    <source>
        <dbReference type="Pfam" id="PF00962"/>
    </source>
</evidence>
<reference evidence="7 8" key="1">
    <citation type="submission" date="2022-06" db="EMBL/GenBank/DDBJ databases">
        <title>Paraconexibacter antarcticus.</title>
        <authorList>
            <person name="Kim C.S."/>
        </authorList>
    </citation>
    <scope>NUCLEOTIDE SEQUENCE [LARGE SCALE GENOMIC DNA]</scope>
    <source>
        <strain evidence="7 8">02-257</strain>
    </source>
</reference>
<dbReference type="NCBIfam" id="TIGR01430">
    <property type="entry name" value="aden_deam"/>
    <property type="match status" value="1"/>
</dbReference>